<accession>A0A194QRN9</accession>
<evidence type="ECO:0000313" key="9">
    <source>
        <dbReference type="EMBL" id="KPJ07994.1"/>
    </source>
</evidence>
<gene>
    <name evidence="9" type="ORF">RR48_12836</name>
</gene>
<feature type="active site" description="Proton acceptor 2" evidence="7">
    <location>
        <position position="26"/>
    </location>
</feature>
<evidence type="ECO:0000256" key="4">
    <source>
        <dbReference type="ARBA" id="ARBA00023180"/>
    </source>
</evidence>
<evidence type="ECO:0000256" key="2">
    <source>
        <dbReference type="ARBA" id="ARBA00022729"/>
    </source>
</evidence>
<dbReference type="GO" id="GO:0006508">
    <property type="term" value="P:proteolysis"/>
    <property type="evidence" value="ECO:0007669"/>
    <property type="project" value="InterPro"/>
</dbReference>
<dbReference type="SUPFAM" id="SSF55486">
    <property type="entry name" value="Metalloproteases ('zincins'), catalytic domain"/>
    <property type="match status" value="1"/>
</dbReference>
<name>A0A194QRN9_PAPMA</name>
<keyword evidence="10" id="KW-1185">Reference proteome</keyword>
<proteinExistence type="inferred from homology"/>
<feature type="binding site" evidence="6">
    <location>
        <position position="25"/>
    </location>
    <ligand>
        <name>Zn(2+)</name>
        <dbReference type="ChEBI" id="CHEBI:29105"/>
        <label>2</label>
        <note>catalytic</note>
    </ligand>
</feature>
<keyword evidence="5" id="KW-0862">Zinc</keyword>
<organism evidence="9 10">
    <name type="scientific">Papilio machaon</name>
    <name type="common">Old World swallowtail butterfly</name>
    <dbReference type="NCBI Taxonomy" id="76193"/>
    <lineage>
        <taxon>Eukaryota</taxon>
        <taxon>Metazoa</taxon>
        <taxon>Ecdysozoa</taxon>
        <taxon>Arthropoda</taxon>
        <taxon>Hexapoda</taxon>
        <taxon>Insecta</taxon>
        <taxon>Pterygota</taxon>
        <taxon>Neoptera</taxon>
        <taxon>Endopterygota</taxon>
        <taxon>Lepidoptera</taxon>
        <taxon>Glossata</taxon>
        <taxon>Ditrysia</taxon>
        <taxon>Papilionoidea</taxon>
        <taxon>Papilionidae</taxon>
        <taxon>Papilioninae</taxon>
        <taxon>Papilio</taxon>
    </lineage>
</organism>
<comment type="similarity">
    <text evidence="1 8">Belongs to the peptidase M2 family.</text>
</comment>
<keyword evidence="5" id="KW-0479">Metal-binding</keyword>
<dbReference type="Pfam" id="PF01401">
    <property type="entry name" value="Peptidase_M2"/>
    <property type="match status" value="1"/>
</dbReference>
<feature type="binding site" evidence="5">
    <location>
        <position position="25"/>
    </location>
    <ligand>
        <name>Zn(2+)</name>
        <dbReference type="ChEBI" id="CHEBI:29105"/>
        <label>1</label>
        <note>catalytic</note>
    </ligand>
</feature>
<feature type="binding site" evidence="6">
    <location>
        <position position="29"/>
    </location>
    <ligand>
        <name>Zn(2+)</name>
        <dbReference type="ChEBI" id="CHEBI:29105"/>
        <label>2</label>
        <note>catalytic</note>
    </ligand>
</feature>
<dbReference type="Proteomes" id="UP000053240">
    <property type="component" value="Unassembled WGS sequence"/>
</dbReference>
<dbReference type="InterPro" id="IPR001548">
    <property type="entry name" value="Peptidase_M2"/>
</dbReference>
<evidence type="ECO:0000256" key="8">
    <source>
        <dbReference type="PROSITE-ProRule" id="PRU01355"/>
    </source>
</evidence>
<dbReference type="GO" id="GO:0008237">
    <property type="term" value="F:metallopeptidase activity"/>
    <property type="evidence" value="ECO:0007669"/>
    <property type="project" value="InterPro"/>
</dbReference>
<evidence type="ECO:0000313" key="10">
    <source>
        <dbReference type="Proteomes" id="UP000053240"/>
    </source>
</evidence>
<protein>
    <submittedName>
        <fullName evidence="9">Angiotensin-converting enzyme</fullName>
    </submittedName>
</protein>
<keyword evidence="2" id="KW-0732">Signal</keyword>
<evidence type="ECO:0000256" key="6">
    <source>
        <dbReference type="PIRSR" id="PIRSR601548-8"/>
    </source>
</evidence>
<evidence type="ECO:0000256" key="1">
    <source>
        <dbReference type="ARBA" id="ARBA00008139"/>
    </source>
</evidence>
<dbReference type="InParanoid" id="A0A194QRN9"/>
<reference evidence="9 10" key="1">
    <citation type="journal article" date="2015" name="Nat. Commun.">
        <title>Outbred genome sequencing and CRISPR/Cas9 gene editing in butterflies.</title>
        <authorList>
            <person name="Li X."/>
            <person name="Fan D."/>
            <person name="Zhang W."/>
            <person name="Liu G."/>
            <person name="Zhang L."/>
            <person name="Zhao L."/>
            <person name="Fang X."/>
            <person name="Chen L."/>
            <person name="Dong Y."/>
            <person name="Chen Y."/>
            <person name="Ding Y."/>
            <person name="Zhao R."/>
            <person name="Feng M."/>
            <person name="Zhu Y."/>
            <person name="Feng Y."/>
            <person name="Jiang X."/>
            <person name="Zhu D."/>
            <person name="Xiang H."/>
            <person name="Feng X."/>
            <person name="Li S."/>
            <person name="Wang J."/>
            <person name="Zhang G."/>
            <person name="Kronforst M.R."/>
            <person name="Wang W."/>
        </authorList>
    </citation>
    <scope>NUCLEOTIDE SEQUENCE [LARGE SCALE GENOMIC DNA]</scope>
    <source>
        <strain evidence="9">Ya'a_city_454_Pm</strain>
        <tissue evidence="9">Whole body</tissue>
    </source>
</reference>
<comment type="caution">
    <text evidence="8">Lacks conserved residue(s) required for the propagation of feature annotation.</text>
</comment>
<evidence type="ECO:0000256" key="5">
    <source>
        <dbReference type="PIRSR" id="PIRSR601548-3"/>
    </source>
</evidence>
<dbReference type="PROSITE" id="PS52011">
    <property type="entry name" value="PEPTIDASE_M2"/>
    <property type="match status" value="1"/>
</dbReference>
<dbReference type="AlphaFoldDB" id="A0A194QRN9"/>
<dbReference type="GO" id="GO:0005886">
    <property type="term" value="C:plasma membrane"/>
    <property type="evidence" value="ECO:0007669"/>
    <property type="project" value="TreeGrafter"/>
</dbReference>
<evidence type="ECO:0000256" key="7">
    <source>
        <dbReference type="PIRSR" id="PIRSR601548-9"/>
    </source>
</evidence>
<dbReference type="EMBL" id="KQ461175">
    <property type="protein sequence ID" value="KPJ07994.1"/>
    <property type="molecule type" value="Genomic_DNA"/>
</dbReference>
<keyword evidence="4" id="KW-0325">Glycoprotein</keyword>
<dbReference type="STRING" id="76193.A0A194QRN9"/>
<evidence type="ECO:0000256" key="3">
    <source>
        <dbReference type="ARBA" id="ARBA00023157"/>
    </source>
</evidence>
<dbReference type="PANTHER" id="PTHR10514:SF45">
    <property type="entry name" value="ANGIOTENSIN-CONVERTING ENZYME"/>
    <property type="match status" value="1"/>
</dbReference>
<feature type="binding site" evidence="5">
    <location>
        <position position="29"/>
    </location>
    <ligand>
        <name>Zn(2+)</name>
        <dbReference type="ChEBI" id="CHEBI:29105"/>
        <label>1</label>
        <note>catalytic</note>
    </ligand>
</feature>
<sequence>MRVHVCRRIKQCTEVTTQDLVSTHHELAHIQYYLQYADQPQLFRDGANPGYYTTSYLCTLSLSVM</sequence>
<dbReference type="GO" id="GO:0008241">
    <property type="term" value="F:peptidyl-dipeptidase activity"/>
    <property type="evidence" value="ECO:0007669"/>
    <property type="project" value="InterPro"/>
</dbReference>
<dbReference type="PANTHER" id="PTHR10514">
    <property type="entry name" value="ANGIOTENSIN-CONVERTING ENZYME"/>
    <property type="match status" value="1"/>
</dbReference>
<keyword evidence="3" id="KW-1015">Disulfide bond</keyword>